<protein>
    <submittedName>
        <fullName evidence="2">Uncharacterized protein</fullName>
    </submittedName>
</protein>
<dbReference type="Proteomes" id="UP000485058">
    <property type="component" value="Unassembled WGS sequence"/>
</dbReference>
<reference evidence="2 3" key="1">
    <citation type="submission" date="2020-02" db="EMBL/GenBank/DDBJ databases">
        <title>Draft genome sequence of Haematococcus lacustris strain NIES-144.</title>
        <authorList>
            <person name="Morimoto D."/>
            <person name="Nakagawa S."/>
            <person name="Yoshida T."/>
            <person name="Sawayama S."/>
        </authorList>
    </citation>
    <scope>NUCLEOTIDE SEQUENCE [LARGE SCALE GENOMIC DNA]</scope>
    <source>
        <strain evidence="2 3">NIES-144</strain>
    </source>
</reference>
<organism evidence="2 3">
    <name type="scientific">Haematococcus lacustris</name>
    <name type="common">Green alga</name>
    <name type="synonym">Haematococcus pluvialis</name>
    <dbReference type="NCBI Taxonomy" id="44745"/>
    <lineage>
        <taxon>Eukaryota</taxon>
        <taxon>Viridiplantae</taxon>
        <taxon>Chlorophyta</taxon>
        <taxon>core chlorophytes</taxon>
        <taxon>Chlorophyceae</taxon>
        <taxon>CS clade</taxon>
        <taxon>Chlamydomonadales</taxon>
        <taxon>Haematococcaceae</taxon>
        <taxon>Haematococcus</taxon>
    </lineage>
</organism>
<sequence length="58" mass="6170">MQKQMLLQMEQLSASVASLLKGTGPQQRAVPQAPPPQPAATATKKAQAQARTTATRQQ</sequence>
<accession>A0A6A0AJU7</accession>
<dbReference type="AlphaFoldDB" id="A0A6A0AJU7"/>
<keyword evidence="3" id="KW-1185">Reference proteome</keyword>
<proteinExistence type="predicted"/>
<gene>
    <name evidence="2" type="ORF">HaLaN_31306</name>
</gene>
<evidence type="ECO:0000256" key="1">
    <source>
        <dbReference type="SAM" id="MobiDB-lite"/>
    </source>
</evidence>
<feature type="non-terminal residue" evidence="2">
    <location>
        <position position="1"/>
    </location>
</feature>
<feature type="region of interest" description="Disordered" evidence="1">
    <location>
        <begin position="18"/>
        <end position="58"/>
    </location>
</feature>
<name>A0A6A0AJU7_HAELA</name>
<dbReference type="EMBL" id="BLLF01006296">
    <property type="protein sequence ID" value="GFH32137.1"/>
    <property type="molecule type" value="Genomic_DNA"/>
</dbReference>
<evidence type="ECO:0000313" key="3">
    <source>
        <dbReference type="Proteomes" id="UP000485058"/>
    </source>
</evidence>
<feature type="non-terminal residue" evidence="2">
    <location>
        <position position="58"/>
    </location>
</feature>
<feature type="compositionally biased region" description="Low complexity" evidence="1">
    <location>
        <begin position="39"/>
        <end position="58"/>
    </location>
</feature>
<evidence type="ECO:0000313" key="2">
    <source>
        <dbReference type="EMBL" id="GFH32137.1"/>
    </source>
</evidence>
<comment type="caution">
    <text evidence="2">The sequence shown here is derived from an EMBL/GenBank/DDBJ whole genome shotgun (WGS) entry which is preliminary data.</text>
</comment>